<gene>
    <name evidence="2" type="ORF">AFM12_11175</name>
</gene>
<protein>
    <recommendedName>
        <fullName evidence="4">Gliding motility protein GldH</fullName>
    </recommendedName>
</protein>
<dbReference type="Pfam" id="PF14109">
    <property type="entry name" value="GldH_lipo"/>
    <property type="match status" value="1"/>
</dbReference>
<keyword evidence="1" id="KW-0732">Signal</keyword>
<accession>A0A0P7C1E6</accession>
<dbReference type="STRING" id="1605367.AFM12_11175"/>
<comment type="caution">
    <text evidence="2">The sequence shown here is derived from an EMBL/GenBank/DDBJ whole genome shotgun (WGS) entry which is preliminary data.</text>
</comment>
<sequence>MKTKVNKIIILLFAASALWACNDAAIHKEIVDFKDAEWAVDDIQKFTFEVKDNTKSYSINYMLRNAAQYPFYNIYLKSWLKDSTGASLESGMEELMLFDEKSGKPLGDGLGDLFDHKIGAAQYRDIKFPYNGTYTFELQQNMRPDPLLGIMSVGFEVVDNTAEK</sequence>
<proteinExistence type="predicted"/>
<dbReference type="NCBIfam" id="TIGR03511">
    <property type="entry name" value="GldH_lipo"/>
    <property type="match status" value="1"/>
</dbReference>
<dbReference type="Proteomes" id="UP000050454">
    <property type="component" value="Unassembled WGS sequence"/>
</dbReference>
<keyword evidence="3" id="KW-1185">Reference proteome</keyword>
<evidence type="ECO:0008006" key="4">
    <source>
        <dbReference type="Google" id="ProtNLM"/>
    </source>
</evidence>
<evidence type="ECO:0000313" key="2">
    <source>
        <dbReference type="EMBL" id="KPM47810.1"/>
    </source>
</evidence>
<dbReference type="AlphaFoldDB" id="A0A0P7C1E6"/>
<reference evidence="2 3" key="1">
    <citation type="submission" date="2015-07" db="EMBL/GenBank/DDBJ databases">
        <title>The draft genome sequence of Leadbetterella sp. JN14-9.</title>
        <authorList>
            <person name="Liu Y."/>
            <person name="Du J."/>
            <person name="Shao Z."/>
        </authorList>
    </citation>
    <scope>NUCLEOTIDE SEQUENCE [LARGE SCALE GENOMIC DNA]</scope>
    <source>
        <strain evidence="2 3">JN14-9</strain>
    </source>
</reference>
<dbReference type="InterPro" id="IPR020018">
    <property type="entry name" value="Motility-assoc_lipoprot_GldH"/>
</dbReference>
<organism evidence="2 3">
    <name type="scientific">Jiulongibacter sediminis</name>
    <dbReference type="NCBI Taxonomy" id="1605367"/>
    <lineage>
        <taxon>Bacteria</taxon>
        <taxon>Pseudomonadati</taxon>
        <taxon>Bacteroidota</taxon>
        <taxon>Cytophagia</taxon>
        <taxon>Cytophagales</taxon>
        <taxon>Leadbetterellaceae</taxon>
        <taxon>Jiulongibacter</taxon>
    </lineage>
</organism>
<feature type="signal peptide" evidence="1">
    <location>
        <begin position="1"/>
        <end position="20"/>
    </location>
</feature>
<name>A0A0P7C1E6_9BACT</name>
<evidence type="ECO:0000313" key="3">
    <source>
        <dbReference type="Proteomes" id="UP000050454"/>
    </source>
</evidence>
<evidence type="ECO:0000256" key="1">
    <source>
        <dbReference type="SAM" id="SignalP"/>
    </source>
</evidence>
<dbReference type="EMBL" id="LGTQ01000009">
    <property type="protein sequence ID" value="KPM47810.1"/>
    <property type="molecule type" value="Genomic_DNA"/>
</dbReference>
<feature type="chain" id="PRO_5006136469" description="Gliding motility protein GldH" evidence="1">
    <location>
        <begin position="21"/>
        <end position="164"/>
    </location>
</feature>